<evidence type="ECO:0000256" key="1">
    <source>
        <dbReference type="ARBA" id="ARBA00022801"/>
    </source>
</evidence>
<name>A0A6J4P7U4_9BACT</name>
<protein>
    <submittedName>
        <fullName evidence="3">TolB protein, periplasmic protein involved in the tonb-independent uptake of group A colicins</fullName>
    </submittedName>
</protein>
<proteinExistence type="predicted"/>
<dbReference type="InterPro" id="IPR011042">
    <property type="entry name" value="6-blade_b-propeller_TolB-like"/>
</dbReference>
<dbReference type="GO" id="GO:0004252">
    <property type="term" value="F:serine-type endopeptidase activity"/>
    <property type="evidence" value="ECO:0007669"/>
    <property type="project" value="TreeGrafter"/>
</dbReference>
<dbReference type="AlphaFoldDB" id="A0A6J4P7U4"/>
<dbReference type="Gene3D" id="2.120.10.30">
    <property type="entry name" value="TolB, C-terminal domain"/>
    <property type="match status" value="1"/>
</dbReference>
<sequence length="658" mass="72186">MIIKDILFFFAIILLYGVGILFAQVPPSSFNNNAQQKRVGQRLFQPEDLFRVWQIGASKWSPDGRRSAIEVLRPGRTIDRSVPTGEIRVLDAETRSLRIISSPSSAYIGFFNPIWSPDSRHLAFLSVDENAVVQPWIWTVGTKTARPLTGFDVKIGLLDNPIAWAGNNQIAIVAWEKEAEKSGPLYFRITRGQKIAEGYKRAAEMKAPTVSVLESQGIAKSDTPNALLKIVDIRSGKQRTLAQGGIHRLSVSEDGRFISFLRESPGIPNQPVSSYFAFETVDEAYDAVNWGTSRNVIDAQTGNLMDSSSMTANPSTVRTPRAAIPAPKPGARLLSAAPGGDAALFITNDSEGSKLWIVGGKGQSLTESFAVWEANEWVREIKLGAAELISYKSSDGKHLTAWLLLPPNHTPGTKIPIVTIVYPGQTFGQTAPGSFSLLQPNFEHPQLFAALGYGVLLPSMPEDESRSLQQLPNGVLPAIDAIVERGIADSNRIAVLGQSDGGFAVLGLLTQTNRFRSAIASAGFSNLVSLYGTFYGQHRYGDAGHPQSGAVLRMLQLEKGYGGMGGAPWAFSSRYRESSAILQADKVMTPLMLVHGDLDFVPIQQSEEFFTALYRQDKRAVFVRYQGEWHTIANRPNVLDLWQRFSIWLAETTAPRTH</sequence>
<organism evidence="3">
    <name type="scientific">uncultured Pyrinomonadaceae bacterium</name>
    <dbReference type="NCBI Taxonomy" id="2283094"/>
    <lineage>
        <taxon>Bacteria</taxon>
        <taxon>Pseudomonadati</taxon>
        <taxon>Acidobacteriota</taxon>
        <taxon>Blastocatellia</taxon>
        <taxon>Blastocatellales</taxon>
        <taxon>Pyrinomonadaceae</taxon>
        <taxon>environmental samples</taxon>
    </lineage>
</organism>
<feature type="domain" description="Peptidase S9 prolyl oligopeptidase catalytic" evidence="2">
    <location>
        <begin position="476"/>
        <end position="653"/>
    </location>
</feature>
<dbReference type="PANTHER" id="PTHR42776">
    <property type="entry name" value="SERINE PEPTIDASE S9 FAMILY MEMBER"/>
    <property type="match status" value="1"/>
</dbReference>
<evidence type="ECO:0000259" key="2">
    <source>
        <dbReference type="Pfam" id="PF00326"/>
    </source>
</evidence>
<reference evidence="3" key="1">
    <citation type="submission" date="2020-02" db="EMBL/GenBank/DDBJ databases">
        <authorList>
            <person name="Meier V. D."/>
        </authorList>
    </citation>
    <scope>NUCLEOTIDE SEQUENCE</scope>
    <source>
        <strain evidence="3">AVDCRST_MAG74</strain>
    </source>
</reference>
<dbReference type="GO" id="GO:0006508">
    <property type="term" value="P:proteolysis"/>
    <property type="evidence" value="ECO:0007669"/>
    <property type="project" value="InterPro"/>
</dbReference>
<dbReference type="Gene3D" id="3.40.50.1820">
    <property type="entry name" value="alpha/beta hydrolase"/>
    <property type="match status" value="1"/>
</dbReference>
<dbReference type="InterPro" id="IPR001375">
    <property type="entry name" value="Peptidase_S9_cat"/>
</dbReference>
<dbReference type="Pfam" id="PF00326">
    <property type="entry name" value="Peptidase_S9"/>
    <property type="match status" value="1"/>
</dbReference>
<keyword evidence="1" id="KW-0378">Hydrolase</keyword>
<evidence type="ECO:0000313" key="3">
    <source>
        <dbReference type="EMBL" id="CAA9405110.1"/>
    </source>
</evidence>
<gene>
    <name evidence="3" type="ORF">AVDCRST_MAG74-1833</name>
</gene>
<dbReference type="SUPFAM" id="SSF82171">
    <property type="entry name" value="DPP6 N-terminal domain-like"/>
    <property type="match status" value="1"/>
</dbReference>
<dbReference type="EMBL" id="CADCUR010000164">
    <property type="protein sequence ID" value="CAA9405110.1"/>
    <property type="molecule type" value="Genomic_DNA"/>
</dbReference>
<accession>A0A6J4P7U4</accession>
<dbReference type="PANTHER" id="PTHR42776:SF27">
    <property type="entry name" value="DIPEPTIDYL PEPTIDASE FAMILY MEMBER 6"/>
    <property type="match status" value="1"/>
</dbReference>
<dbReference type="SUPFAM" id="SSF53474">
    <property type="entry name" value="alpha/beta-Hydrolases"/>
    <property type="match status" value="1"/>
</dbReference>
<dbReference type="InterPro" id="IPR029058">
    <property type="entry name" value="AB_hydrolase_fold"/>
</dbReference>